<dbReference type="InterPro" id="IPR014710">
    <property type="entry name" value="RmlC-like_jellyroll"/>
</dbReference>
<dbReference type="PROSITE" id="PS01124">
    <property type="entry name" value="HTH_ARAC_FAMILY_2"/>
    <property type="match status" value="1"/>
</dbReference>
<proteinExistence type="predicted"/>
<accession>I2GNY3</accession>
<dbReference type="InterPro" id="IPR003313">
    <property type="entry name" value="AraC-bd"/>
</dbReference>
<evidence type="ECO:0000256" key="3">
    <source>
        <dbReference type="ARBA" id="ARBA00023163"/>
    </source>
</evidence>
<dbReference type="eggNOG" id="COG4977">
    <property type="taxonomic scope" value="Bacteria"/>
</dbReference>
<dbReference type="STRING" id="1185876.BN8_04880"/>
<evidence type="ECO:0000259" key="4">
    <source>
        <dbReference type="PROSITE" id="PS01124"/>
    </source>
</evidence>
<dbReference type="AlphaFoldDB" id="I2GNY3"/>
<dbReference type="SUPFAM" id="SSF51215">
    <property type="entry name" value="Regulatory protein AraC"/>
    <property type="match status" value="1"/>
</dbReference>
<protein>
    <submittedName>
        <fullName evidence="5">WGS project CAIT00000000 data, contig 9</fullName>
    </submittedName>
</protein>
<keyword evidence="1" id="KW-0805">Transcription regulation</keyword>
<comment type="caution">
    <text evidence="5">The sequence shown here is derived from an EMBL/GenBank/DDBJ whole genome shotgun (WGS) entry which is preliminary data.</text>
</comment>
<dbReference type="PANTHER" id="PTHR43280:SF28">
    <property type="entry name" value="HTH-TYPE TRANSCRIPTIONAL ACTIVATOR RHAS"/>
    <property type="match status" value="1"/>
</dbReference>
<name>I2GNY3_9BACT</name>
<sequence length="278" mass="32342">MQIEHTAQPFTIQEEVLQVWTKRPHQHNFFELVFIKNGTGSQCINGNMLPYGKESIFLLPPYDCHSFQISSPTSFVFIRFNALFFQEDKRQMMDYSQWFKNLHYVLSSYNRMPGEIIRSASDKALMVSLITSIVHEQQETNPSESIIRTNMVAMLNVLVRNLENSFRDSHKAQNNQTKDLLQYIQYNLFDNDKLKVEVIASEFNLAPTYVGEYFKKKVGENLKEYILKARVNVAQSRLQYSGQSIKEVAYDLGFTDASHLTKVIRKYYDAAKQPMCSL</sequence>
<dbReference type="RefSeq" id="WP_009284179.1">
    <property type="nucleotide sequence ID" value="NZ_CAIT01000009.1"/>
</dbReference>
<feature type="domain" description="HTH araC/xylS-type" evidence="4">
    <location>
        <begin position="178"/>
        <end position="278"/>
    </location>
</feature>
<evidence type="ECO:0000256" key="1">
    <source>
        <dbReference type="ARBA" id="ARBA00023015"/>
    </source>
</evidence>
<dbReference type="Gene3D" id="1.10.10.60">
    <property type="entry name" value="Homeodomain-like"/>
    <property type="match status" value="2"/>
</dbReference>
<keyword evidence="2" id="KW-0238">DNA-binding</keyword>
<dbReference type="Gene3D" id="2.60.120.10">
    <property type="entry name" value="Jelly Rolls"/>
    <property type="match status" value="1"/>
</dbReference>
<dbReference type="SMART" id="SM00342">
    <property type="entry name" value="HTH_ARAC"/>
    <property type="match status" value="1"/>
</dbReference>
<dbReference type="Pfam" id="PF02311">
    <property type="entry name" value="AraC_binding"/>
    <property type="match status" value="1"/>
</dbReference>
<dbReference type="PANTHER" id="PTHR43280">
    <property type="entry name" value="ARAC-FAMILY TRANSCRIPTIONAL REGULATOR"/>
    <property type="match status" value="1"/>
</dbReference>
<keyword evidence="6" id="KW-1185">Reference proteome</keyword>
<evidence type="ECO:0000256" key="2">
    <source>
        <dbReference type="ARBA" id="ARBA00023125"/>
    </source>
</evidence>
<keyword evidence="3" id="KW-0804">Transcription</keyword>
<organism evidence="5 6">
    <name type="scientific">Fibrisoma limi BUZ 3</name>
    <dbReference type="NCBI Taxonomy" id="1185876"/>
    <lineage>
        <taxon>Bacteria</taxon>
        <taxon>Pseudomonadati</taxon>
        <taxon>Bacteroidota</taxon>
        <taxon>Cytophagia</taxon>
        <taxon>Cytophagales</taxon>
        <taxon>Spirosomataceae</taxon>
        <taxon>Fibrisoma</taxon>
    </lineage>
</organism>
<dbReference type="InterPro" id="IPR018060">
    <property type="entry name" value="HTH_AraC"/>
</dbReference>
<dbReference type="Proteomes" id="UP000009309">
    <property type="component" value="Unassembled WGS sequence"/>
</dbReference>
<dbReference type="OrthoDB" id="2569619at2"/>
<dbReference type="GO" id="GO:0043565">
    <property type="term" value="F:sequence-specific DNA binding"/>
    <property type="evidence" value="ECO:0007669"/>
    <property type="project" value="InterPro"/>
</dbReference>
<reference evidence="5 6" key="1">
    <citation type="journal article" date="2012" name="J. Bacteriol.">
        <title>Genome Sequence of the Filamentous Bacterium Fibrisoma limi BUZ 3T.</title>
        <authorList>
            <person name="Filippini M."/>
            <person name="Qi W."/>
            <person name="Jaenicke S."/>
            <person name="Goesmann A."/>
            <person name="Smits T.H."/>
            <person name="Bagheri H.C."/>
        </authorList>
    </citation>
    <scope>NUCLEOTIDE SEQUENCE [LARGE SCALE GENOMIC DNA]</scope>
    <source>
        <strain evidence="6">BUZ 3T</strain>
    </source>
</reference>
<evidence type="ECO:0000313" key="5">
    <source>
        <dbReference type="EMBL" id="CCH55611.1"/>
    </source>
</evidence>
<dbReference type="SUPFAM" id="SSF46689">
    <property type="entry name" value="Homeodomain-like"/>
    <property type="match status" value="1"/>
</dbReference>
<dbReference type="InterPro" id="IPR009057">
    <property type="entry name" value="Homeodomain-like_sf"/>
</dbReference>
<dbReference type="Pfam" id="PF12833">
    <property type="entry name" value="HTH_18"/>
    <property type="match status" value="1"/>
</dbReference>
<dbReference type="EMBL" id="CAIT01000009">
    <property type="protein sequence ID" value="CCH55611.1"/>
    <property type="molecule type" value="Genomic_DNA"/>
</dbReference>
<gene>
    <name evidence="5" type="ORF">BN8_04880</name>
</gene>
<dbReference type="GO" id="GO:0003700">
    <property type="term" value="F:DNA-binding transcription factor activity"/>
    <property type="evidence" value="ECO:0007669"/>
    <property type="project" value="InterPro"/>
</dbReference>
<dbReference type="InterPro" id="IPR037923">
    <property type="entry name" value="HTH-like"/>
</dbReference>
<evidence type="ECO:0000313" key="6">
    <source>
        <dbReference type="Proteomes" id="UP000009309"/>
    </source>
</evidence>